<evidence type="ECO:0000256" key="11">
    <source>
        <dbReference type="ARBA" id="ARBA00022737"/>
    </source>
</evidence>
<evidence type="ECO:0000256" key="7">
    <source>
        <dbReference type="ARBA" id="ARBA00022475"/>
    </source>
</evidence>
<sequence length="425" mass="48568">MPYLNMDYVNFIEFLSFTATASTIGMFLCGIQICTRIHRRGSTEGTGVAPFFLTSVSCICWLGYGILKKDQTIIFVNGIGLVFQTVYLAYYYMKTRLKNRLRHLILIEFFIAILTSILIKNQSFSLNLKENILGIICMLLNIATIASPLADIGQIIRSKSTESLPFMLCLANMTVCLQWLLYGFLVDDLYMKVPNSIGTIISSVQLSLFVIYPRTYKVLVVRKSNMKINQHESIIGKSCILVPYCSKHVQKYHGWMENEELLLATSSEPLTLNEEYEMQKKWQEDSDKLTFIILDKQTFEATGGDDEIGSMAGDVNAFICQQNEEDEPTFEISVMVAEQKYRNKGIAKEACLLIINYILKRIDSTSNFIAKISLNNKSSISLFKKLGFKEESFSDVFQLFTFKLKNCEAKNIEEIQKELKIVYYN</sequence>
<evidence type="ECO:0000256" key="14">
    <source>
        <dbReference type="ARBA" id="ARBA00023136"/>
    </source>
</evidence>
<keyword evidence="14 17" id="KW-0472">Membrane</keyword>
<evidence type="ECO:0000256" key="2">
    <source>
        <dbReference type="ARBA" id="ARBA00004653"/>
    </source>
</evidence>
<dbReference type="Gene3D" id="3.40.630.30">
    <property type="match status" value="1"/>
</dbReference>
<evidence type="ECO:0000256" key="5">
    <source>
        <dbReference type="ARBA" id="ARBA00021741"/>
    </source>
</evidence>
<feature type="transmembrane region" description="Helical" evidence="17">
    <location>
        <begin position="47"/>
        <end position="67"/>
    </location>
</feature>
<comment type="similarity">
    <text evidence="3">Belongs to the SWEET sugar transporter family.</text>
</comment>
<keyword evidence="10 17" id="KW-0812">Transmembrane</keyword>
<reference evidence="20" key="1">
    <citation type="submission" date="2022-11" db="UniProtKB">
        <authorList>
            <consortium name="WormBaseParasite"/>
        </authorList>
    </citation>
    <scope>IDENTIFICATION</scope>
</reference>
<dbReference type="GO" id="GO:0000139">
    <property type="term" value="C:Golgi membrane"/>
    <property type="evidence" value="ECO:0007669"/>
    <property type="project" value="UniProtKB-SubCell"/>
</dbReference>
<dbReference type="PANTHER" id="PTHR13256">
    <property type="entry name" value="N-ACETYLTRANSFERASE 9"/>
    <property type="match status" value="1"/>
</dbReference>
<dbReference type="GO" id="GO:0008080">
    <property type="term" value="F:N-acetyltransferase activity"/>
    <property type="evidence" value="ECO:0007669"/>
    <property type="project" value="InterPro"/>
</dbReference>
<name>A0A915NQ15_9BILA</name>
<evidence type="ECO:0000256" key="16">
    <source>
        <dbReference type="ARBA" id="ARBA00055578"/>
    </source>
</evidence>
<feature type="transmembrane region" description="Helical" evidence="17">
    <location>
        <begin position="12"/>
        <end position="35"/>
    </location>
</feature>
<keyword evidence="11" id="KW-0677">Repeat</keyword>
<organism evidence="19 20">
    <name type="scientific">Meloidogyne floridensis</name>
    <dbReference type="NCBI Taxonomy" id="298350"/>
    <lineage>
        <taxon>Eukaryota</taxon>
        <taxon>Metazoa</taxon>
        <taxon>Ecdysozoa</taxon>
        <taxon>Nematoda</taxon>
        <taxon>Chromadorea</taxon>
        <taxon>Rhabditida</taxon>
        <taxon>Tylenchina</taxon>
        <taxon>Tylenchomorpha</taxon>
        <taxon>Tylenchoidea</taxon>
        <taxon>Meloidogynidae</taxon>
        <taxon>Meloidogyninae</taxon>
        <taxon>Meloidogyne</taxon>
    </lineage>
</organism>
<keyword evidence="15" id="KW-0012">Acyltransferase</keyword>
<dbReference type="Proteomes" id="UP000887560">
    <property type="component" value="Unplaced"/>
</dbReference>
<evidence type="ECO:0000256" key="1">
    <source>
        <dbReference type="ARBA" id="ARBA00004651"/>
    </source>
</evidence>
<evidence type="ECO:0000256" key="10">
    <source>
        <dbReference type="ARBA" id="ARBA00022692"/>
    </source>
</evidence>
<feature type="domain" description="N-acetyltransferase" evidence="18">
    <location>
        <begin position="240"/>
        <end position="389"/>
    </location>
</feature>
<keyword evidence="19" id="KW-1185">Reference proteome</keyword>
<feature type="transmembrane region" description="Helical" evidence="17">
    <location>
        <begin position="132"/>
        <end position="152"/>
    </location>
</feature>
<evidence type="ECO:0000256" key="6">
    <source>
        <dbReference type="ARBA" id="ARBA00022448"/>
    </source>
</evidence>
<feature type="transmembrane region" description="Helical" evidence="17">
    <location>
        <begin position="197"/>
        <end position="216"/>
    </location>
</feature>
<comment type="similarity">
    <text evidence="4">Belongs to the acetyltransferase family. GNAT subfamily.</text>
</comment>
<evidence type="ECO:0000313" key="19">
    <source>
        <dbReference type="Proteomes" id="UP000887560"/>
    </source>
</evidence>
<accession>A0A915NQ15</accession>
<dbReference type="InterPro" id="IPR039135">
    <property type="entry name" value="NAT9-like"/>
</dbReference>
<evidence type="ECO:0000256" key="8">
    <source>
        <dbReference type="ARBA" id="ARBA00022597"/>
    </source>
</evidence>
<evidence type="ECO:0000259" key="18">
    <source>
        <dbReference type="Pfam" id="PF13302"/>
    </source>
</evidence>
<evidence type="ECO:0000256" key="15">
    <source>
        <dbReference type="ARBA" id="ARBA00023315"/>
    </source>
</evidence>
<comment type="function">
    <text evidence="16">Mediates both low-affinity uptake and efflux of sugar across the membrane.</text>
</comment>
<comment type="subcellular location">
    <subcellularLocation>
        <location evidence="1">Cell membrane</location>
        <topology evidence="1">Multi-pass membrane protein</topology>
    </subcellularLocation>
    <subcellularLocation>
        <location evidence="2">Golgi apparatus membrane</location>
        <topology evidence="2">Multi-pass membrane protein</topology>
    </subcellularLocation>
</comment>
<dbReference type="Gene3D" id="1.20.1280.290">
    <property type="match status" value="2"/>
</dbReference>
<dbReference type="AlphaFoldDB" id="A0A915NQ15"/>
<proteinExistence type="inferred from homology"/>
<evidence type="ECO:0000256" key="13">
    <source>
        <dbReference type="ARBA" id="ARBA00023034"/>
    </source>
</evidence>
<evidence type="ECO:0000256" key="17">
    <source>
        <dbReference type="SAM" id="Phobius"/>
    </source>
</evidence>
<protein>
    <recommendedName>
        <fullName evidence="5">Sugar transporter SWEET1</fullName>
    </recommendedName>
</protein>
<keyword evidence="9" id="KW-0808">Transferase</keyword>
<dbReference type="InterPro" id="IPR004316">
    <property type="entry name" value="SWEET_rpt"/>
</dbReference>
<dbReference type="FunFam" id="1.20.1280.290:FF:000004">
    <property type="entry name" value="Sugar transporter SWEET"/>
    <property type="match status" value="1"/>
</dbReference>
<dbReference type="FunFam" id="1.20.1280.290:FF:000010">
    <property type="entry name" value="Sugar transporter SWEET"/>
    <property type="match status" value="1"/>
</dbReference>
<keyword evidence="13" id="KW-0333">Golgi apparatus</keyword>
<dbReference type="InterPro" id="IPR016181">
    <property type="entry name" value="Acyl_CoA_acyltransferase"/>
</dbReference>
<evidence type="ECO:0000256" key="4">
    <source>
        <dbReference type="ARBA" id="ARBA00009342"/>
    </source>
</evidence>
<evidence type="ECO:0000256" key="3">
    <source>
        <dbReference type="ARBA" id="ARBA00007809"/>
    </source>
</evidence>
<dbReference type="Pfam" id="PF03083">
    <property type="entry name" value="MtN3_slv"/>
    <property type="match status" value="2"/>
</dbReference>
<evidence type="ECO:0000313" key="20">
    <source>
        <dbReference type="WBParaSite" id="scf7180000420893.g5876"/>
    </source>
</evidence>
<evidence type="ECO:0000256" key="12">
    <source>
        <dbReference type="ARBA" id="ARBA00022989"/>
    </source>
</evidence>
<dbReference type="WBParaSite" id="scf7180000420893.g5876">
    <property type="protein sequence ID" value="scf7180000420893.g5876"/>
    <property type="gene ID" value="scf7180000420893.g5876"/>
</dbReference>
<feature type="transmembrane region" description="Helical" evidence="17">
    <location>
        <begin position="73"/>
        <end position="92"/>
    </location>
</feature>
<dbReference type="PANTHER" id="PTHR13256:SF16">
    <property type="entry name" value="ALPHA_BETA-TUBULIN-N-ACETYLTRANSFERASE 9"/>
    <property type="match status" value="1"/>
</dbReference>
<feature type="transmembrane region" description="Helical" evidence="17">
    <location>
        <begin position="104"/>
        <end position="120"/>
    </location>
</feature>
<dbReference type="Pfam" id="PF13302">
    <property type="entry name" value="Acetyltransf_3"/>
    <property type="match status" value="1"/>
</dbReference>
<keyword evidence="6" id="KW-0813">Transport</keyword>
<dbReference type="GO" id="GO:0005886">
    <property type="term" value="C:plasma membrane"/>
    <property type="evidence" value="ECO:0007669"/>
    <property type="project" value="UniProtKB-SubCell"/>
</dbReference>
<feature type="transmembrane region" description="Helical" evidence="17">
    <location>
        <begin position="164"/>
        <end position="185"/>
    </location>
</feature>
<dbReference type="InterPro" id="IPR000182">
    <property type="entry name" value="GNAT_dom"/>
</dbReference>
<keyword evidence="8" id="KW-0762">Sugar transport</keyword>
<keyword evidence="7" id="KW-1003">Cell membrane</keyword>
<keyword evidence="12 17" id="KW-1133">Transmembrane helix</keyword>
<evidence type="ECO:0000256" key="9">
    <source>
        <dbReference type="ARBA" id="ARBA00022679"/>
    </source>
</evidence>
<dbReference type="SUPFAM" id="SSF55729">
    <property type="entry name" value="Acyl-CoA N-acyltransferases (Nat)"/>
    <property type="match status" value="1"/>
</dbReference>